<sequence>MAVLRIVANLAGSDLQAARVFYEELLGLDVVMDHGWIVTLAAGATAENRPVQQLSLATEGGGGTDVPRLSIEVDNLDEVYHRAQAAGFEITYPLTEEPWGVQRFYVRDPLGYVINILSHQA</sequence>
<dbReference type="Pfam" id="PF00903">
    <property type="entry name" value="Glyoxalase"/>
    <property type="match status" value="1"/>
</dbReference>
<evidence type="ECO:0000259" key="1">
    <source>
        <dbReference type="PROSITE" id="PS51819"/>
    </source>
</evidence>
<organism evidence="2 3">
    <name type="scientific">Pseudochrobactrum asaccharolyticum</name>
    <dbReference type="NCBI Taxonomy" id="354351"/>
    <lineage>
        <taxon>Bacteria</taxon>
        <taxon>Pseudomonadati</taxon>
        <taxon>Pseudomonadota</taxon>
        <taxon>Alphaproteobacteria</taxon>
        <taxon>Hyphomicrobiales</taxon>
        <taxon>Brucellaceae</taxon>
        <taxon>Pseudochrobactrum</taxon>
    </lineage>
</organism>
<comment type="caution">
    <text evidence="2">The sequence shown here is derived from an EMBL/GenBank/DDBJ whole genome shotgun (WGS) entry which is preliminary data.</text>
</comment>
<dbReference type="GO" id="GO:0016829">
    <property type="term" value="F:lyase activity"/>
    <property type="evidence" value="ECO:0007669"/>
    <property type="project" value="UniProtKB-KW"/>
</dbReference>
<accession>A0A366E5E4</accession>
<dbReference type="InterPro" id="IPR029068">
    <property type="entry name" value="Glyas_Bleomycin-R_OHBP_Dase"/>
</dbReference>
<dbReference type="RefSeq" id="WP_113943559.1">
    <property type="nucleotide sequence ID" value="NZ_JBHEEG010000002.1"/>
</dbReference>
<reference evidence="2 3" key="1">
    <citation type="submission" date="2018-06" db="EMBL/GenBank/DDBJ databases">
        <title>Genomic Encyclopedia of Type Strains, Phase IV (KMG-IV): sequencing the most valuable type-strain genomes for metagenomic binning, comparative biology and taxonomic classification.</title>
        <authorList>
            <person name="Goeker M."/>
        </authorList>
    </citation>
    <scope>NUCLEOTIDE SEQUENCE [LARGE SCALE GENOMIC DNA]</scope>
    <source>
        <strain evidence="2 3">DSM 25619</strain>
    </source>
</reference>
<protein>
    <submittedName>
        <fullName evidence="2">Putative enzyme related to lactoylglutathione lyase</fullName>
    </submittedName>
</protein>
<dbReference type="OrthoDB" id="9803104at2"/>
<gene>
    <name evidence="2" type="ORF">DFR47_102358</name>
</gene>
<dbReference type="PROSITE" id="PS51819">
    <property type="entry name" value="VOC"/>
    <property type="match status" value="1"/>
</dbReference>
<name>A0A366E5E4_9HYPH</name>
<keyword evidence="2" id="KW-0456">Lyase</keyword>
<dbReference type="Proteomes" id="UP000252893">
    <property type="component" value="Unassembled WGS sequence"/>
</dbReference>
<dbReference type="AlphaFoldDB" id="A0A366E5E4"/>
<dbReference type="SUPFAM" id="SSF54593">
    <property type="entry name" value="Glyoxalase/Bleomycin resistance protein/Dihydroxybiphenyl dioxygenase"/>
    <property type="match status" value="1"/>
</dbReference>
<dbReference type="InterPro" id="IPR004360">
    <property type="entry name" value="Glyas_Fos-R_dOase_dom"/>
</dbReference>
<evidence type="ECO:0000313" key="3">
    <source>
        <dbReference type="Proteomes" id="UP000252893"/>
    </source>
</evidence>
<proteinExistence type="predicted"/>
<dbReference type="EMBL" id="QNRH01000002">
    <property type="protein sequence ID" value="RBO97573.1"/>
    <property type="molecule type" value="Genomic_DNA"/>
</dbReference>
<keyword evidence="3" id="KW-1185">Reference proteome</keyword>
<evidence type="ECO:0000313" key="2">
    <source>
        <dbReference type="EMBL" id="RBO97573.1"/>
    </source>
</evidence>
<feature type="domain" description="VOC" evidence="1">
    <location>
        <begin position="2"/>
        <end position="119"/>
    </location>
</feature>
<dbReference type="Gene3D" id="3.10.180.10">
    <property type="entry name" value="2,3-Dihydroxybiphenyl 1,2-Dioxygenase, domain 1"/>
    <property type="match status" value="1"/>
</dbReference>
<dbReference type="InterPro" id="IPR037523">
    <property type="entry name" value="VOC_core"/>
</dbReference>